<protein>
    <submittedName>
        <fullName evidence="1">Uncharacterized protein</fullName>
    </submittedName>
</protein>
<sequence>MEQLRVLNQCGNAVYAPVAPCTSHVNLEKNNEGDGHDPIYDHELYLDDVAALLADDNNDHQN</sequence>
<accession>A0A1X7U583</accession>
<dbReference type="EnsemblMetazoa" id="Aqu2.1.22621_001">
    <property type="protein sequence ID" value="Aqu2.1.22621_001"/>
    <property type="gene ID" value="Aqu2.1.22621"/>
</dbReference>
<evidence type="ECO:0000313" key="1">
    <source>
        <dbReference type="EnsemblMetazoa" id="Aqu2.1.22621_001"/>
    </source>
</evidence>
<reference evidence="1" key="1">
    <citation type="submission" date="2017-05" db="UniProtKB">
        <authorList>
            <consortium name="EnsemblMetazoa"/>
        </authorList>
    </citation>
    <scope>IDENTIFICATION</scope>
</reference>
<organism evidence="1">
    <name type="scientific">Amphimedon queenslandica</name>
    <name type="common">Sponge</name>
    <dbReference type="NCBI Taxonomy" id="400682"/>
    <lineage>
        <taxon>Eukaryota</taxon>
        <taxon>Metazoa</taxon>
        <taxon>Porifera</taxon>
        <taxon>Demospongiae</taxon>
        <taxon>Heteroscleromorpha</taxon>
        <taxon>Haplosclerida</taxon>
        <taxon>Niphatidae</taxon>
        <taxon>Amphimedon</taxon>
    </lineage>
</organism>
<proteinExistence type="predicted"/>
<dbReference type="OrthoDB" id="416437at2759"/>
<name>A0A1X7U583_AMPQE</name>
<dbReference type="AlphaFoldDB" id="A0A1X7U583"/>
<dbReference type="InParanoid" id="A0A1X7U583"/>